<proteinExistence type="predicted"/>
<dbReference type="AlphaFoldDB" id="A0AAV2MS66"/>
<evidence type="ECO:0000313" key="2">
    <source>
        <dbReference type="Proteomes" id="UP001497482"/>
    </source>
</evidence>
<reference evidence="1 2" key="1">
    <citation type="submission" date="2024-04" db="EMBL/GenBank/DDBJ databases">
        <authorList>
            <person name="Waldvogel A.-M."/>
            <person name="Schoenle A."/>
        </authorList>
    </citation>
    <scope>NUCLEOTIDE SEQUENCE [LARGE SCALE GENOMIC DNA]</scope>
</reference>
<sequence>MRKGGLDFSPSSARTDRRRERPFLGCWNQPSLPRSWTVVQSLDSLCFPSTLVPNSQPAGLPSPNNTSSFLDSEISLCLFPPIYALILPRVFAPNIYVCS</sequence>
<evidence type="ECO:0000313" key="1">
    <source>
        <dbReference type="EMBL" id="CAL1616268.1"/>
    </source>
</evidence>
<gene>
    <name evidence="1" type="ORF">KC01_LOCUS42066</name>
</gene>
<keyword evidence="2" id="KW-1185">Reference proteome</keyword>
<dbReference type="EMBL" id="OZ035831">
    <property type="protein sequence ID" value="CAL1616268.1"/>
    <property type="molecule type" value="Genomic_DNA"/>
</dbReference>
<dbReference type="Proteomes" id="UP001497482">
    <property type="component" value="Chromosome 9"/>
</dbReference>
<name>A0AAV2MS66_KNICA</name>
<protein>
    <submittedName>
        <fullName evidence="1">Uncharacterized protein</fullName>
    </submittedName>
</protein>
<accession>A0AAV2MS66</accession>
<organism evidence="1 2">
    <name type="scientific">Knipowitschia caucasica</name>
    <name type="common">Caucasian dwarf goby</name>
    <name type="synonym">Pomatoschistus caucasicus</name>
    <dbReference type="NCBI Taxonomy" id="637954"/>
    <lineage>
        <taxon>Eukaryota</taxon>
        <taxon>Metazoa</taxon>
        <taxon>Chordata</taxon>
        <taxon>Craniata</taxon>
        <taxon>Vertebrata</taxon>
        <taxon>Euteleostomi</taxon>
        <taxon>Actinopterygii</taxon>
        <taxon>Neopterygii</taxon>
        <taxon>Teleostei</taxon>
        <taxon>Neoteleostei</taxon>
        <taxon>Acanthomorphata</taxon>
        <taxon>Gobiaria</taxon>
        <taxon>Gobiiformes</taxon>
        <taxon>Gobioidei</taxon>
        <taxon>Gobiidae</taxon>
        <taxon>Gobiinae</taxon>
        <taxon>Knipowitschia</taxon>
    </lineage>
</organism>